<dbReference type="InterPro" id="IPR029787">
    <property type="entry name" value="Nucleotide_cyclase"/>
</dbReference>
<proteinExistence type="predicted"/>
<dbReference type="Gene3D" id="3.30.70.1230">
    <property type="entry name" value="Nucleotide cyclase"/>
    <property type="match status" value="1"/>
</dbReference>
<evidence type="ECO:0000313" key="3">
    <source>
        <dbReference type="Proteomes" id="UP000006048"/>
    </source>
</evidence>
<dbReference type="Gene3D" id="3.30.450.40">
    <property type="match status" value="1"/>
</dbReference>
<dbReference type="AlphaFoldDB" id="I4B338"/>
<feature type="domain" description="Guanylate cyclase" evidence="1">
    <location>
        <begin position="212"/>
        <end position="335"/>
    </location>
</feature>
<dbReference type="InterPro" id="IPR029016">
    <property type="entry name" value="GAF-like_dom_sf"/>
</dbReference>
<dbReference type="PANTHER" id="PTHR43102">
    <property type="entry name" value="SLR1143 PROTEIN"/>
    <property type="match status" value="1"/>
</dbReference>
<dbReference type="InterPro" id="IPR001054">
    <property type="entry name" value="A/G_cyclase"/>
</dbReference>
<reference evidence="2 3" key="1">
    <citation type="submission" date="2012-06" db="EMBL/GenBank/DDBJ databases">
        <title>The complete chromosome of genome of Turneriella parva DSM 21527.</title>
        <authorList>
            <consortium name="US DOE Joint Genome Institute (JGI-PGF)"/>
            <person name="Lucas S."/>
            <person name="Han J."/>
            <person name="Lapidus A."/>
            <person name="Bruce D."/>
            <person name="Goodwin L."/>
            <person name="Pitluck S."/>
            <person name="Peters L."/>
            <person name="Kyrpides N."/>
            <person name="Mavromatis K."/>
            <person name="Ivanova N."/>
            <person name="Mikhailova N."/>
            <person name="Chertkov O."/>
            <person name="Detter J.C."/>
            <person name="Tapia R."/>
            <person name="Han C."/>
            <person name="Land M."/>
            <person name="Hauser L."/>
            <person name="Markowitz V."/>
            <person name="Cheng J.-F."/>
            <person name="Hugenholtz P."/>
            <person name="Woyke T."/>
            <person name="Wu D."/>
            <person name="Gronow S."/>
            <person name="Wellnitz S."/>
            <person name="Brambilla E."/>
            <person name="Klenk H.-P."/>
            <person name="Eisen J.A."/>
        </authorList>
    </citation>
    <scope>NUCLEOTIDE SEQUENCE [LARGE SCALE GENOMIC DNA]</scope>
    <source>
        <strain evidence="3">ATCC BAA-1111 / DSM 21527 / NCTC 11395 / H</strain>
    </source>
</reference>
<dbReference type="PANTHER" id="PTHR43102:SF2">
    <property type="entry name" value="GAF DOMAIN-CONTAINING PROTEIN"/>
    <property type="match status" value="1"/>
</dbReference>
<dbReference type="SUPFAM" id="SSF55781">
    <property type="entry name" value="GAF domain-like"/>
    <property type="match status" value="1"/>
</dbReference>
<dbReference type="CDD" id="cd07302">
    <property type="entry name" value="CHD"/>
    <property type="match status" value="1"/>
</dbReference>
<evidence type="ECO:0000313" key="2">
    <source>
        <dbReference type="EMBL" id="AFM11695.1"/>
    </source>
</evidence>
<sequence length="380" mass="42383">MPEARMPANEAARLEALKKLRILDTTRAVRYDMLTEVAASIGGMDIAMINLIDSHRQWTKSSKGLQVTEVPRSISFCTHTINEEAPVVVDDLTTDPRFQDSQFVIGDPNLRSYTGIQLKTQEGFAIGTLCLLDSNNKKPDAEQLKQLSRLAACAMDMIERDAVAAELANSAKKSILFESVLKTYMPLSTWANVEESVAKGEWVVQDEELPLAVLMTDARGFTRFSEAHTPEQVVAGINRYYDIIVTAIFENDGEINKFVGDAVLALFTDPDAAVRAALRIQKEVSALSQELPDDERLTFRFGIHYGDVIRCTVGNYLRKEQTVIGDVVNTASRLEKACPPGKVFVSSDAYDRLMHKLPFSQRYRLNPKGKTQTVRAYMLP</sequence>
<dbReference type="GO" id="GO:0035556">
    <property type="term" value="P:intracellular signal transduction"/>
    <property type="evidence" value="ECO:0007669"/>
    <property type="project" value="InterPro"/>
</dbReference>
<dbReference type="PROSITE" id="PS50125">
    <property type="entry name" value="GUANYLATE_CYCLASE_2"/>
    <property type="match status" value="1"/>
</dbReference>
<dbReference type="SMART" id="SM00044">
    <property type="entry name" value="CYCc"/>
    <property type="match status" value="1"/>
</dbReference>
<dbReference type="STRING" id="869212.Turpa_1046"/>
<dbReference type="SUPFAM" id="SSF55073">
    <property type="entry name" value="Nucleotide cyclase"/>
    <property type="match status" value="1"/>
</dbReference>
<dbReference type="Pfam" id="PF00211">
    <property type="entry name" value="Guanylate_cyc"/>
    <property type="match status" value="1"/>
</dbReference>
<name>I4B338_TURPD</name>
<gene>
    <name evidence="2" type="ordered locus">Turpa_1046</name>
</gene>
<accession>I4B338</accession>
<dbReference type="OrthoDB" id="9806704at2"/>
<keyword evidence="3" id="KW-1185">Reference proteome</keyword>
<dbReference type="HOGENOM" id="CLU_000445_11_32_12"/>
<dbReference type="EMBL" id="CP002959">
    <property type="protein sequence ID" value="AFM11695.1"/>
    <property type="molecule type" value="Genomic_DNA"/>
</dbReference>
<dbReference type="Pfam" id="PF13185">
    <property type="entry name" value="GAF_2"/>
    <property type="match status" value="1"/>
</dbReference>
<dbReference type="GO" id="GO:0009190">
    <property type="term" value="P:cyclic nucleotide biosynthetic process"/>
    <property type="evidence" value="ECO:0007669"/>
    <property type="project" value="InterPro"/>
</dbReference>
<dbReference type="KEGG" id="tpx:Turpa_1046"/>
<evidence type="ECO:0000259" key="1">
    <source>
        <dbReference type="PROSITE" id="PS50125"/>
    </source>
</evidence>
<dbReference type="InterPro" id="IPR003018">
    <property type="entry name" value="GAF"/>
</dbReference>
<organism evidence="2 3">
    <name type="scientific">Turneriella parva (strain ATCC BAA-1111 / DSM 21527 / NCTC 11395 / H)</name>
    <name type="common">Leptospira parva</name>
    <dbReference type="NCBI Taxonomy" id="869212"/>
    <lineage>
        <taxon>Bacteria</taxon>
        <taxon>Pseudomonadati</taxon>
        <taxon>Spirochaetota</taxon>
        <taxon>Spirochaetia</taxon>
        <taxon>Leptospirales</taxon>
        <taxon>Leptospiraceae</taxon>
        <taxon>Turneriella</taxon>
    </lineage>
</organism>
<dbReference type="GO" id="GO:0004016">
    <property type="term" value="F:adenylate cyclase activity"/>
    <property type="evidence" value="ECO:0007669"/>
    <property type="project" value="UniProtKB-ARBA"/>
</dbReference>
<protein>
    <submittedName>
        <fullName evidence="2">Diguanylate cyclase with GAF sensor</fullName>
    </submittedName>
</protein>
<dbReference type="Proteomes" id="UP000006048">
    <property type="component" value="Chromosome"/>
</dbReference>